<evidence type="ECO:0000313" key="9">
    <source>
        <dbReference type="EMBL" id="KAK7739086.1"/>
    </source>
</evidence>
<evidence type="ECO:0000256" key="3">
    <source>
        <dbReference type="ARBA" id="ARBA00022723"/>
    </source>
</evidence>
<dbReference type="AlphaFoldDB" id="A0AAN9U6I2"/>
<accession>A0AAN9U6I2</accession>
<dbReference type="InterPro" id="IPR023561">
    <property type="entry name" value="Carbonic_anhydrase_a-class"/>
</dbReference>
<name>A0AAN9U6I2_9PEZI</name>
<dbReference type="InterPro" id="IPR001148">
    <property type="entry name" value="CA_dom"/>
</dbReference>
<evidence type="ECO:0000313" key="10">
    <source>
        <dbReference type="Proteomes" id="UP001320420"/>
    </source>
</evidence>
<dbReference type="InterPro" id="IPR041891">
    <property type="entry name" value="Alpha_CA_prokaryot-like"/>
</dbReference>
<evidence type="ECO:0000256" key="7">
    <source>
        <dbReference type="SAM" id="SignalP"/>
    </source>
</evidence>
<evidence type="ECO:0000256" key="6">
    <source>
        <dbReference type="ARBA" id="ARBA00048348"/>
    </source>
</evidence>
<evidence type="ECO:0000256" key="1">
    <source>
        <dbReference type="ARBA" id="ARBA00010718"/>
    </source>
</evidence>
<keyword evidence="3" id="KW-0479">Metal-binding</keyword>
<dbReference type="InterPro" id="IPR036398">
    <property type="entry name" value="CA_dom_sf"/>
</dbReference>
<comment type="caution">
    <text evidence="9">The sequence shown here is derived from an EMBL/GenBank/DDBJ whole genome shotgun (WGS) entry which is preliminary data.</text>
</comment>
<keyword evidence="10" id="KW-1185">Reference proteome</keyword>
<dbReference type="PANTHER" id="PTHR18952">
    <property type="entry name" value="CARBONIC ANHYDRASE"/>
    <property type="match status" value="1"/>
</dbReference>
<dbReference type="EC" id="4.2.1.1" evidence="2"/>
<keyword evidence="7" id="KW-0732">Signal</keyword>
<reference evidence="9 10" key="1">
    <citation type="submission" date="2024-02" db="EMBL/GenBank/DDBJ databases">
        <title>De novo assembly and annotation of 12 fungi associated with fruit tree decline syndrome in Ontario, Canada.</title>
        <authorList>
            <person name="Sulman M."/>
            <person name="Ellouze W."/>
            <person name="Ilyukhin E."/>
        </authorList>
    </citation>
    <scope>NUCLEOTIDE SEQUENCE [LARGE SCALE GENOMIC DNA]</scope>
    <source>
        <strain evidence="9 10">M11/M66-122</strain>
    </source>
</reference>
<dbReference type="Gene3D" id="3.10.200.10">
    <property type="entry name" value="Alpha carbonic anhydrase"/>
    <property type="match status" value="1"/>
</dbReference>
<evidence type="ECO:0000259" key="8">
    <source>
        <dbReference type="PROSITE" id="PS51144"/>
    </source>
</evidence>
<dbReference type="SUPFAM" id="SSF51069">
    <property type="entry name" value="Carbonic anhydrase"/>
    <property type="match status" value="1"/>
</dbReference>
<feature type="chain" id="PRO_5043043673" description="carbonic anhydrase" evidence="7">
    <location>
        <begin position="21"/>
        <end position="316"/>
    </location>
</feature>
<feature type="domain" description="Alpha-carbonic anhydrase" evidence="8">
    <location>
        <begin position="39"/>
        <end position="316"/>
    </location>
</feature>
<gene>
    <name evidence="9" type="ORF">SLS62_011322</name>
</gene>
<protein>
    <recommendedName>
        <fullName evidence="2">carbonic anhydrase</fullName>
        <ecNumber evidence="2">4.2.1.1</ecNumber>
    </recommendedName>
</protein>
<dbReference type="CDD" id="cd03124">
    <property type="entry name" value="alpha_CA_prokaryotic_like"/>
    <property type="match status" value="1"/>
</dbReference>
<comment type="catalytic activity">
    <reaction evidence="6">
        <text>hydrogencarbonate + H(+) = CO2 + H2O</text>
        <dbReference type="Rhea" id="RHEA:10748"/>
        <dbReference type="ChEBI" id="CHEBI:15377"/>
        <dbReference type="ChEBI" id="CHEBI:15378"/>
        <dbReference type="ChEBI" id="CHEBI:16526"/>
        <dbReference type="ChEBI" id="CHEBI:17544"/>
        <dbReference type="EC" id="4.2.1.1"/>
    </reaction>
</comment>
<evidence type="ECO:0000256" key="2">
    <source>
        <dbReference type="ARBA" id="ARBA00012925"/>
    </source>
</evidence>
<dbReference type="Proteomes" id="UP001320420">
    <property type="component" value="Unassembled WGS sequence"/>
</dbReference>
<keyword evidence="4" id="KW-0862">Zinc</keyword>
<keyword evidence="5" id="KW-0456">Lyase</keyword>
<dbReference type="SMART" id="SM01057">
    <property type="entry name" value="Carb_anhydrase"/>
    <property type="match status" value="1"/>
</dbReference>
<dbReference type="EMBL" id="JAKJXP020000192">
    <property type="protein sequence ID" value="KAK7739086.1"/>
    <property type="molecule type" value="Genomic_DNA"/>
</dbReference>
<organism evidence="9 10">
    <name type="scientific">Diatrype stigma</name>
    <dbReference type="NCBI Taxonomy" id="117547"/>
    <lineage>
        <taxon>Eukaryota</taxon>
        <taxon>Fungi</taxon>
        <taxon>Dikarya</taxon>
        <taxon>Ascomycota</taxon>
        <taxon>Pezizomycotina</taxon>
        <taxon>Sordariomycetes</taxon>
        <taxon>Xylariomycetidae</taxon>
        <taxon>Xylariales</taxon>
        <taxon>Diatrypaceae</taxon>
        <taxon>Diatrype</taxon>
    </lineage>
</organism>
<comment type="similarity">
    <text evidence="1">Belongs to the alpha-carbonic anhydrase family.</text>
</comment>
<dbReference type="PANTHER" id="PTHR18952:SF265">
    <property type="entry name" value="CARBONIC ANHYDRASE"/>
    <property type="match status" value="1"/>
</dbReference>
<proteinExistence type="inferred from homology"/>
<dbReference type="Pfam" id="PF00194">
    <property type="entry name" value="Carb_anhydrase"/>
    <property type="match status" value="2"/>
</dbReference>
<feature type="signal peptide" evidence="7">
    <location>
        <begin position="1"/>
        <end position="20"/>
    </location>
</feature>
<evidence type="ECO:0000256" key="5">
    <source>
        <dbReference type="ARBA" id="ARBA00023239"/>
    </source>
</evidence>
<dbReference type="GO" id="GO:0008270">
    <property type="term" value="F:zinc ion binding"/>
    <property type="evidence" value="ECO:0007669"/>
    <property type="project" value="InterPro"/>
</dbReference>
<evidence type="ECO:0000256" key="4">
    <source>
        <dbReference type="ARBA" id="ARBA00022833"/>
    </source>
</evidence>
<dbReference type="PROSITE" id="PS51144">
    <property type="entry name" value="ALPHA_CA_2"/>
    <property type="match status" value="1"/>
</dbReference>
<sequence>MHSTIARLLLLAASATPALSFCGAHTHLDRRQEGEVEVNEFGYAGTIGPLLWTSLDPEVNQACSTGSRQSPIDMVEGHFNMMSGDSVALTIPDVPEGAEFENLGTTVEVVMDGLGGGLTLGDGTQYNLTQFHFHHPSEHLDNGVSMPMEMHMVFQSEANEVAVIGVYIDTTGEEGDACADAGVVEGGDDGSGSGVHLNASLSAGGAKILQKRAPTTMLETVFASVGDIAEPGSHTTTAPLVMSEVVDALTAGGFQAYHGSLTTPPCTEDVSWLVATQKLVLSQATFASARAAVGFNARYPQNTPGQPNLLQMAAQV</sequence>
<dbReference type="GO" id="GO:0004089">
    <property type="term" value="F:carbonate dehydratase activity"/>
    <property type="evidence" value="ECO:0007669"/>
    <property type="project" value="UniProtKB-EC"/>
</dbReference>